<dbReference type="Proteomes" id="UP000009149">
    <property type="component" value="Chromosome"/>
</dbReference>
<organism evidence="1 2">
    <name type="scientific">Methylacidiphilum infernorum (isolate V4)</name>
    <name type="common">Methylokorus infernorum (strain V4)</name>
    <dbReference type="NCBI Taxonomy" id="481448"/>
    <lineage>
        <taxon>Bacteria</taxon>
        <taxon>Pseudomonadati</taxon>
        <taxon>Verrucomicrobiota</taxon>
        <taxon>Methylacidiphilae</taxon>
        <taxon>Methylacidiphilales</taxon>
        <taxon>Methylacidiphilaceae</taxon>
        <taxon>Methylacidiphilum (ex Ratnadevi et al. 2023)</taxon>
    </lineage>
</organism>
<dbReference type="KEGG" id="min:Minf_2307"/>
<sequence length="33" mass="3741">MAVERNSLGIRIKKFCSFLGYSFIAYGRAKEKG</sequence>
<evidence type="ECO:0000313" key="1">
    <source>
        <dbReference type="EMBL" id="ACD84361.1"/>
    </source>
</evidence>
<dbReference type="EMBL" id="CP000975">
    <property type="protein sequence ID" value="ACD84361.1"/>
    <property type="molecule type" value="Genomic_DNA"/>
</dbReference>
<protein>
    <submittedName>
        <fullName evidence="1">Uncharacterized protein</fullName>
    </submittedName>
</protein>
<reference evidence="1 2" key="1">
    <citation type="journal article" date="2008" name="Biol. Direct">
        <title>Complete genome sequence of the extremely acidophilic methanotroph isolate V4, Methylacidiphilum infernorum, a representative of the bacterial phylum Verrucomicrobia.</title>
        <authorList>
            <person name="Hou S."/>
            <person name="Makarova K.S."/>
            <person name="Saw J.H."/>
            <person name="Senin P."/>
            <person name="Ly B.V."/>
            <person name="Zhou Z."/>
            <person name="Ren Y."/>
            <person name="Wang J."/>
            <person name="Galperin M.Y."/>
            <person name="Omelchenko M.V."/>
            <person name="Wolf Y.I."/>
            <person name="Yutin N."/>
            <person name="Koonin E.V."/>
            <person name="Stott M.B."/>
            <person name="Mountain B.W."/>
            <person name="Crowe M.A."/>
            <person name="Smirnova A.V."/>
            <person name="Dunfield P.F."/>
            <person name="Feng L."/>
            <person name="Wang L."/>
            <person name="Alam M."/>
        </authorList>
    </citation>
    <scope>NUCLEOTIDE SEQUENCE [LARGE SCALE GENOMIC DNA]</scope>
    <source>
        <strain evidence="2">Isolate V4</strain>
    </source>
</reference>
<name>B3E0D2_METI4</name>
<evidence type="ECO:0000313" key="2">
    <source>
        <dbReference type="Proteomes" id="UP000009149"/>
    </source>
</evidence>
<dbReference type="AlphaFoldDB" id="B3E0D2"/>
<gene>
    <name evidence="1" type="ordered locus">Minf_2307</name>
</gene>
<proteinExistence type="predicted"/>
<accession>B3E0D2</accession>
<dbReference type="HOGENOM" id="CLU_3382679_0_0_0"/>